<evidence type="ECO:0000256" key="1">
    <source>
        <dbReference type="ARBA" id="ARBA00004651"/>
    </source>
</evidence>
<comment type="similarity">
    <text evidence="2">Belongs to the MreD family.</text>
</comment>
<organism evidence="9 10">
    <name type="scientific">Asaccharospora irregularis DSM 2635</name>
    <dbReference type="NCBI Taxonomy" id="1121321"/>
    <lineage>
        <taxon>Bacteria</taxon>
        <taxon>Bacillati</taxon>
        <taxon>Bacillota</taxon>
        <taxon>Clostridia</taxon>
        <taxon>Peptostreptococcales</taxon>
        <taxon>Peptostreptococcaceae</taxon>
        <taxon>Asaccharospora</taxon>
    </lineage>
</organism>
<keyword evidence="3" id="KW-1003">Cell membrane</keyword>
<proteinExistence type="inferred from homology"/>
<gene>
    <name evidence="9" type="ORF">SAMN04488530_11317</name>
</gene>
<protein>
    <submittedName>
        <fullName evidence="9">Rod shape-determining protein MreD</fullName>
    </submittedName>
</protein>
<dbReference type="STRING" id="1121321.SAMN04488530_11317"/>
<dbReference type="GO" id="GO:0008360">
    <property type="term" value="P:regulation of cell shape"/>
    <property type="evidence" value="ECO:0007669"/>
    <property type="project" value="UniProtKB-KW"/>
</dbReference>
<evidence type="ECO:0000256" key="2">
    <source>
        <dbReference type="ARBA" id="ARBA00007776"/>
    </source>
</evidence>
<name>A0A1M5P6K0_9FIRM</name>
<keyword evidence="4 8" id="KW-0812">Transmembrane</keyword>
<reference evidence="10" key="1">
    <citation type="submission" date="2016-11" db="EMBL/GenBank/DDBJ databases">
        <authorList>
            <person name="Varghese N."/>
            <person name="Submissions S."/>
        </authorList>
    </citation>
    <scope>NUCLEOTIDE SEQUENCE [LARGE SCALE GENOMIC DNA]</scope>
    <source>
        <strain evidence="10">DSM 2635</strain>
    </source>
</reference>
<dbReference type="Pfam" id="PF04093">
    <property type="entry name" value="MreD"/>
    <property type="match status" value="1"/>
</dbReference>
<evidence type="ECO:0000256" key="3">
    <source>
        <dbReference type="ARBA" id="ARBA00022475"/>
    </source>
</evidence>
<evidence type="ECO:0000256" key="5">
    <source>
        <dbReference type="ARBA" id="ARBA00022960"/>
    </source>
</evidence>
<dbReference type="Proteomes" id="UP000243255">
    <property type="component" value="Unassembled WGS sequence"/>
</dbReference>
<evidence type="ECO:0000256" key="4">
    <source>
        <dbReference type="ARBA" id="ARBA00022692"/>
    </source>
</evidence>
<evidence type="ECO:0000256" key="6">
    <source>
        <dbReference type="ARBA" id="ARBA00022989"/>
    </source>
</evidence>
<keyword evidence="7 8" id="KW-0472">Membrane</keyword>
<dbReference type="EMBL" id="FQWX01000013">
    <property type="protein sequence ID" value="SHG97444.1"/>
    <property type="molecule type" value="Genomic_DNA"/>
</dbReference>
<evidence type="ECO:0000256" key="7">
    <source>
        <dbReference type="ARBA" id="ARBA00023136"/>
    </source>
</evidence>
<feature type="transmembrane region" description="Helical" evidence="8">
    <location>
        <begin position="133"/>
        <end position="152"/>
    </location>
</feature>
<evidence type="ECO:0000313" key="9">
    <source>
        <dbReference type="EMBL" id="SHG97444.1"/>
    </source>
</evidence>
<feature type="transmembrane region" description="Helical" evidence="8">
    <location>
        <begin position="63"/>
        <end position="83"/>
    </location>
</feature>
<evidence type="ECO:0000313" key="10">
    <source>
        <dbReference type="Proteomes" id="UP000243255"/>
    </source>
</evidence>
<sequence length="162" mass="17961">MKKILLCLLGILCIITENSITNYIDILNISINLTLIYMTIVALYLDELDAGILGAILGILKDIMIGGVFGVNALILFIIGYGISYIKKNLYKESYITIFALVLISALVDSVINIATFSLIYKNYNVLVLGLRGILLIPLINSLASLVIYRLFKKSILKLKED</sequence>
<dbReference type="OrthoDB" id="9796616at2"/>
<dbReference type="NCBIfam" id="TIGR03426">
    <property type="entry name" value="shape_MreD"/>
    <property type="match status" value="1"/>
</dbReference>
<accession>A0A1M5P6K0</accession>
<keyword evidence="10" id="KW-1185">Reference proteome</keyword>
<keyword evidence="6 8" id="KW-1133">Transmembrane helix</keyword>
<feature type="transmembrane region" description="Helical" evidence="8">
    <location>
        <begin position="95"/>
        <end position="121"/>
    </location>
</feature>
<dbReference type="AlphaFoldDB" id="A0A1M5P6K0"/>
<keyword evidence="5" id="KW-0133">Cell shape</keyword>
<dbReference type="InterPro" id="IPR007227">
    <property type="entry name" value="Cell_shape_determining_MreD"/>
</dbReference>
<dbReference type="GO" id="GO:0005886">
    <property type="term" value="C:plasma membrane"/>
    <property type="evidence" value="ECO:0007669"/>
    <property type="project" value="UniProtKB-SubCell"/>
</dbReference>
<evidence type="ECO:0000256" key="8">
    <source>
        <dbReference type="SAM" id="Phobius"/>
    </source>
</evidence>
<comment type="subcellular location">
    <subcellularLocation>
        <location evidence="1">Cell membrane</location>
        <topology evidence="1">Multi-pass membrane protein</topology>
    </subcellularLocation>
</comment>
<dbReference type="RefSeq" id="WP_073125840.1">
    <property type="nucleotide sequence ID" value="NZ_BAABCH010000098.1"/>
</dbReference>